<evidence type="ECO:0000256" key="3">
    <source>
        <dbReference type="ARBA" id="ARBA00022670"/>
    </source>
</evidence>
<dbReference type="OrthoDB" id="333239at2759"/>
<accession>W8BWE7</accession>
<dbReference type="CDD" id="cd02657">
    <property type="entry name" value="Peptidase_C19A"/>
    <property type="match status" value="1"/>
</dbReference>
<evidence type="ECO:0000256" key="7">
    <source>
        <dbReference type="RuleBase" id="RU366025"/>
    </source>
</evidence>
<evidence type="ECO:0000256" key="4">
    <source>
        <dbReference type="ARBA" id="ARBA00022786"/>
    </source>
</evidence>
<dbReference type="Pfam" id="PF00443">
    <property type="entry name" value="UCH"/>
    <property type="match status" value="1"/>
</dbReference>
<keyword evidence="4 7" id="KW-0833">Ubl conjugation pathway</keyword>
<comment type="similarity">
    <text evidence="2">Belongs to the peptidase C19 family. USP14/UBP6 subfamily.</text>
</comment>
<dbReference type="PANTHER" id="PTHR43982:SF1">
    <property type="entry name" value="UBIQUITIN CARBOXYL-TERMINAL HYDROLASE 14"/>
    <property type="match status" value="1"/>
</dbReference>
<keyword evidence="3 7" id="KW-0645">Protease</keyword>
<dbReference type="InterPro" id="IPR029071">
    <property type="entry name" value="Ubiquitin-like_domsf"/>
</dbReference>
<dbReference type="Gene3D" id="3.90.70.10">
    <property type="entry name" value="Cysteine proteinases"/>
    <property type="match status" value="1"/>
</dbReference>
<keyword evidence="5 7" id="KW-0378">Hydrolase</keyword>
<feature type="domain" description="USP" evidence="8">
    <location>
        <begin position="104"/>
        <end position="476"/>
    </location>
</feature>
<dbReference type="EMBL" id="GAMC01000905">
    <property type="protein sequence ID" value="JAC05651.1"/>
    <property type="molecule type" value="mRNA"/>
</dbReference>
<dbReference type="FunFam" id="3.10.20.90:FF:000119">
    <property type="entry name" value="Ubiquitin carboxyl-terminal hydrolase 14"/>
    <property type="match status" value="1"/>
</dbReference>
<dbReference type="MEROPS" id="C19.015"/>
<dbReference type="InterPro" id="IPR038765">
    <property type="entry name" value="Papain-like_cys_pep_sf"/>
</dbReference>
<dbReference type="GO" id="GO:0061136">
    <property type="term" value="P:regulation of proteasomal protein catabolic process"/>
    <property type="evidence" value="ECO:0007669"/>
    <property type="project" value="TreeGrafter"/>
</dbReference>
<dbReference type="PROSITE" id="PS50235">
    <property type="entry name" value="USP_3"/>
    <property type="match status" value="1"/>
</dbReference>
<dbReference type="EC" id="3.4.19.12" evidence="7"/>
<dbReference type="GeneID" id="101456873"/>
<protein>
    <recommendedName>
        <fullName evidence="7">Ubiquitin carboxyl-terminal hydrolase</fullName>
        <ecNumber evidence="7">3.4.19.12</ecNumber>
    </recommendedName>
</protein>
<evidence type="ECO:0000256" key="5">
    <source>
        <dbReference type="ARBA" id="ARBA00022801"/>
    </source>
</evidence>
<evidence type="ECO:0000256" key="6">
    <source>
        <dbReference type="ARBA" id="ARBA00022807"/>
    </source>
</evidence>
<reference evidence="9" key="2">
    <citation type="journal article" date="2014" name="BMC Genomics">
        <title>A genomic perspective to assessing quality of mass-reared SIT flies used in Mediterranean fruit fly (Ceratitis capitata) eradication in California.</title>
        <authorList>
            <person name="Calla B."/>
            <person name="Hall B."/>
            <person name="Hou S."/>
            <person name="Geib S.M."/>
        </authorList>
    </citation>
    <scope>NUCLEOTIDE SEQUENCE</scope>
</reference>
<dbReference type="GO" id="GO:0016579">
    <property type="term" value="P:protein deubiquitination"/>
    <property type="evidence" value="ECO:0007669"/>
    <property type="project" value="InterPro"/>
</dbReference>
<reference evidence="9" key="1">
    <citation type="submission" date="2013-07" db="EMBL/GenBank/DDBJ databases">
        <authorList>
            <person name="Geib S."/>
        </authorList>
    </citation>
    <scope>NUCLEOTIDE SEQUENCE</scope>
</reference>
<evidence type="ECO:0000256" key="2">
    <source>
        <dbReference type="ARBA" id="ARBA00008739"/>
    </source>
</evidence>
<sequence>MPSYKVKVKWGREVFPDIEVNTDEEPLLFKAQLFALTGVHPDRQKVMCKGGILKDGEWNLQLKDGATVLLLGTKEQVPEEPVTPVKFIEDMNEAEMATAMDLPAGLTNLGNTCYMNATVQCLHAVPELRAALDKYRVDNDDAGSMSSAMTSAMKFLFKQMERGSTVTPIILLQTLHRASPQFSQVGENGTYRQQDANECWSELLKMLQQKIPAFNDKANEGNNVKKYNSFIEQYFGGSFEVKMSCTEAEDEEPTTARENFLQLSCFISTEVKYMHSGLKSKMKEQLVKRSETLGRDANYIRTSLISRLPAYLTIQFVRFQYKGKEGINAKVLKDIKFPLEFDAFELCTPELQNKLCPMRAKFKEAEDKNLESNIKAIATEDKSSTTEMGKDVETEDYSFENDPGSNNSGFYTLQAVLTHKGRSSSSGHYVGWVKHTGDIWFKFDDDVVTSVTTEDILRLSGGGDWHCAYVLLYGPKLLKKQCN</sequence>
<organism evidence="9">
    <name type="scientific">Ceratitis capitata</name>
    <name type="common">Mediterranean fruit fly</name>
    <name type="synonym">Tephritis capitata</name>
    <dbReference type="NCBI Taxonomy" id="7213"/>
    <lineage>
        <taxon>Eukaryota</taxon>
        <taxon>Metazoa</taxon>
        <taxon>Ecdysozoa</taxon>
        <taxon>Arthropoda</taxon>
        <taxon>Hexapoda</taxon>
        <taxon>Insecta</taxon>
        <taxon>Pterygota</taxon>
        <taxon>Neoptera</taxon>
        <taxon>Endopterygota</taxon>
        <taxon>Diptera</taxon>
        <taxon>Brachycera</taxon>
        <taxon>Muscomorpha</taxon>
        <taxon>Tephritoidea</taxon>
        <taxon>Tephritidae</taxon>
        <taxon>Ceratitis</taxon>
        <taxon>Ceratitis</taxon>
    </lineage>
</organism>
<proteinExistence type="evidence at transcript level"/>
<evidence type="ECO:0000313" key="9">
    <source>
        <dbReference type="EMBL" id="JAC05651.1"/>
    </source>
</evidence>
<dbReference type="PANTHER" id="PTHR43982">
    <property type="entry name" value="UBIQUITIN CARBOXYL-TERMINAL HYDROLASE"/>
    <property type="match status" value="1"/>
</dbReference>
<keyword evidence="6 7" id="KW-0788">Thiol protease</keyword>
<dbReference type="InterPro" id="IPR018200">
    <property type="entry name" value="USP_CS"/>
</dbReference>
<dbReference type="FunFam" id="3.90.70.10:FF:000032">
    <property type="entry name" value="Ubiquitin carboxyl-terminal hydrolase 14"/>
    <property type="match status" value="1"/>
</dbReference>
<dbReference type="InterPro" id="IPR044635">
    <property type="entry name" value="UBP14-like"/>
</dbReference>
<dbReference type="PROSITE" id="PS00972">
    <property type="entry name" value="USP_1"/>
    <property type="match status" value="1"/>
</dbReference>
<evidence type="ECO:0000256" key="1">
    <source>
        <dbReference type="ARBA" id="ARBA00000707"/>
    </source>
</evidence>
<gene>
    <name evidence="9" type="primary">UBP14</name>
</gene>
<comment type="catalytic activity">
    <reaction evidence="1 7">
        <text>Thiol-dependent hydrolysis of ester, thioester, amide, peptide and isopeptide bonds formed by the C-terminal Gly of ubiquitin (a 76-residue protein attached to proteins as an intracellular targeting signal).</text>
        <dbReference type="EC" id="3.4.19.12"/>
    </reaction>
</comment>
<dbReference type="CTD" id="9097"/>
<dbReference type="CDD" id="cd16104">
    <property type="entry name" value="Ubl_USP14_like"/>
    <property type="match status" value="1"/>
</dbReference>
<dbReference type="InterPro" id="IPR000626">
    <property type="entry name" value="Ubiquitin-like_dom"/>
</dbReference>
<dbReference type="SUPFAM" id="SSF54236">
    <property type="entry name" value="Ubiquitin-like"/>
    <property type="match status" value="1"/>
</dbReference>
<dbReference type="InterPro" id="IPR028889">
    <property type="entry name" value="USP"/>
</dbReference>
<dbReference type="GO" id="GO:0070628">
    <property type="term" value="F:proteasome binding"/>
    <property type="evidence" value="ECO:0007669"/>
    <property type="project" value="TreeGrafter"/>
</dbReference>
<dbReference type="PROSITE" id="PS00973">
    <property type="entry name" value="USP_2"/>
    <property type="match status" value="1"/>
</dbReference>
<dbReference type="GO" id="GO:0004843">
    <property type="term" value="F:cysteine-type deubiquitinase activity"/>
    <property type="evidence" value="ECO:0007669"/>
    <property type="project" value="UniProtKB-UniRule"/>
</dbReference>
<dbReference type="Gene3D" id="3.10.20.90">
    <property type="entry name" value="Phosphatidylinositol 3-kinase Catalytic Subunit, Chain A, domain 1"/>
    <property type="match status" value="1"/>
</dbReference>
<name>W8BWE7_CERCA</name>
<dbReference type="SUPFAM" id="SSF54001">
    <property type="entry name" value="Cysteine proteinases"/>
    <property type="match status" value="1"/>
</dbReference>
<dbReference type="SMART" id="SM00213">
    <property type="entry name" value="UBQ"/>
    <property type="match status" value="1"/>
</dbReference>
<dbReference type="GO" id="GO:0043161">
    <property type="term" value="P:proteasome-mediated ubiquitin-dependent protein catabolic process"/>
    <property type="evidence" value="ECO:0007669"/>
    <property type="project" value="InterPro"/>
</dbReference>
<dbReference type="AlphaFoldDB" id="W8BWE7"/>
<evidence type="ECO:0000259" key="8">
    <source>
        <dbReference type="PROSITE" id="PS50235"/>
    </source>
</evidence>
<dbReference type="KEGG" id="ccat:101456873"/>
<dbReference type="InterPro" id="IPR001394">
    <property type="entry name" value="Peptidase_C19_UCH"/>
</dbReference>